<dbReference type="PANTHER" id="PTHR14003">
    <property type="entry name" value="TRANSCRIPTIONAL REPRESSOR PROTEIN YY"/>
    <property type="match status" value="1"/>
</dbReference>
<dbReference type="GO" id="GO:0005667">
    <property type="term" value="C:transcription regulator complex"/>
    <property type="evidence" value="ECO:0007669"/>
    <property type="project" value="TreeGrafter"/>
</dbReference>
<feature type="compositionally biased region" description="Polar residues" evidence="6">
    <location>
        <begin position="268"/>
        <end position="277"/>
    </location>
</feature>
<keyword evidence="5" id="KW-0010">Activator</keyword>
<evidence type="ECO:0000313" key="7">
    <source>
        <dbReference type="EMBL" id="CAD7232668.1"/>
    </source>
</evidence>
<gene>
    <name evidence="7" type="ORF">CTOB1V02_LOCUS10499</name>
</gene>
<accession>A0A7R8WJ21</accession>
<dbReference type="GO" id="GO:0000978">
    <property type="term" value="F:RNA polymerase II cis-regulatory region sequence-specific DNA binding"/>
    <property type="evidence" value="ECO:0007669"/>
    <property type="project" value="TreeGrafter"/>
</dbReference>
<feature type="region of interest" description="Disordered" evidence="6">
    <location>
        <begin position="181"/>
        <end position="200"/>
    </location>
</feature>
<dbReference type="SUPFAM" id="SSF57667">
    <property type="entry name" value="beta-beta-alpha zinc fingers"/>
    <property type="match status" value="1"/>
</dbReference>
<dbReference type="AlphaFoldDB" id="A0A7R8WJ21"/>
<dbReference type="Pfam" id="PF00096">
    <property type="entry name" value="zf-C2H2"/>
    <property type="match status" value="1"/>
</dbReference>
<dbReference type="PROSITE" id="PS50157">
    <property type="entry name" value="ZINC_FINGER_C2H2_2"/>
    <property type="match status" value="2"/>
</dbReference>
<dbReference type="SMART" id="SM00355">
    <property type="entry name" value="ZnF_C2H2"/>
    <property type="match status" value="2"/>
</dbReference>
<dbReference type="FunFam" id="3.30.160.60:FF:000109">
    <property type="entry name" value="Transcriptional repressor protein YY1"/>
    <property type="match status" value="1"/>
</dbReference>
<sequence length="346" mass="36664">MAGTSSAVKREMSEIQQEVEIESLPVDIPLDGSDNGIDSYIDGGEILGMAGGGSEAGHEVELETQEEVVGADDTYGFDVLDEDSVDQKVFIPSDDPLGHHVGSGPPAKRVKRSGATAGGSSRKKKQLMSSSAHSSGVMSGLNMGLSSDHGSAANGGGGGRKWAQKQVQVKTLEGEFSVTMWSSGNPGDSDMGPGSVSEGEDSMGEFPGAGMSDLDLNDYLRADVKKDIAGVDLTDPQQLAEFAKIKAAPVLHPHQAMAQPPERKSKSRNQAQASTPAQFDPSHHEPPLRTVACPHSGCHKMFRDNSAMRKHLHTHGPRVHVCAECGKAFVESSKLRRHQLVHTGEI</sequence>
<dbReference type="FunFam" id="3.30.160.60:FF:000174">
    <property type="entry name" value="Transcriptional repressor protein YY1"/>
    <property type="match status" value="1"/>
</dbReference>
<keyword evidence="2" id="KW-0677">Repeat</keyword>
<evidence type="ECO:0000256" key="4">
    <source>
        <dbReference type="ARBA" id="ARBA00022833"/>
    </source>
</evidence>
<evidence type="ECO:0000256" key="1">
    <source>
        <dbReference type="ARBA" id="ARBA00022723"/>
    </source>
</evidence>
<feature type="compositionally biased region" description="Low complexity" evidence="6">
    <location>
        <begin position="128"/>
        <end position="140"/>
    </location>
</feature>
<feature type="region of interest" description="Disordered" evidence="6">
    <location>
        <begin position="89"/>
        <end position="165"/>
    </location>
</feature>
<feature type="region of interest" description="Disordered" evidence="6">
    <location>
        <begin position="254"/>
        <end position="291"/>
    </location>
</feature>
<protein>
    <submittedName>
        <fullName evidence="7">Uncharacterized protein</fullName>
    </submittedName>
</protein>
<reference evidence="7" key="1">
    <citation type="submission" date="2020-11" db="EMBL/GenBank/DDBJ databases">
        <authorList>
            <person name="Tran Van P."/>
        </authorList>
    </citation>
    <scope>NUCLEOTIDE SEQUENCE</scope>
</reference>
<dbReference type="InterPro" id="IPR013087">
    <property type="entry name" value="Znf_C2H2_type"/>
</dbReference>
<dbReference type="PROSITE" id="PS00028">
    <property type="entry name" value="ZINC_FINGER_C2H2_1"/>
    <property type="match status" value="1"/>
</dbReference>
<dbReference type="PANTHER" id="PTHR14003:SF19">
    <property type="entry name" value="YY2 TRANSCRIPTION FACTOR"/>
    <property type="match status" value="1"/>
</dbReference>
<dbReference type="GO" id="GO:0000785">
    <property type="term" value="C:chromatin"/>
    <property type="evidence" value="ECO:0007669"/>
    <property type="project" value="TreeGrafter"/>
</dbReference>
<evidence type="ECO:0000256" key="5">
    <source>
        <dbReference type="ARBA" id="ARBA00023159"/>
    </source>
</evidence>
<dbReference type="OrthoDB" id="10264072at2759"/>
<evidence type="ECO:0000256" key="3">
    <source>
        <dbReference type="ARBA" id="ARBA00022771"/>
    </source>
</evidence>
<proteinExistence type="predicted"/>
<keyword evidence="3" id="KW-0863">Zinc-finger</keyword>
<keyword evidence="1" id="KW-0479">Metal-binding</keyword>
<evidence type="ECO:0000256" key="6">
    <source>
        <dbReference type="SAM" id="MobiDB-lite"/>
    </source>
</evidence>
<dbReference type="Gene3D" id="3.30.160.60">
    <property type="entry name" value="Classic Zinc Finger"/>
    <property type="match status" value="2"/>
</dbReference>
<dbReference type="GO" id="GO:0031519">
    <property type="term" value="C:PcG protein complex"/>
    <property type="evidence" value="ECO:0007669"/>
    <property type="project" value="TreeGrafter"/>
</dbReference>
<organism evidence="7">
    <name type="scientific">Cyprideis torosa</name>
    <dbReference type="NCBI Taxonomy" id="163714"/>
    <lineage>
        <taxon>Eukaryota</taxon>
        <taxon>Metazoa</taxon>
        <taxon>Ecdysozoa</taxon>
        <taxon>Arthropoda</taxon>
        <taxon>Crustacea</taxon>
        <taxon>Oligostraca</taxon>
        <taxon>Ostracoda</taxon>
        <taxon>Podocopa</taxon>
        <taxon>Podocopida</taxon>
        <taxon>Cytherocopina</taxon>
        <taxon>Cytheroidea</taxon>
        <taxon>Cytherideidae</taxon>
        <taxon>Cyprideis</taxon>
    </lineage>
</organism>
<keyword evidence="4" id="KW-0862">Zinc</keyword>
<name>A0A7R8WJ21_9CRUS</name>
<dbReference type="GO" id="GO:0008270">
    <property type="term" value="F:zinc ion binding"/>
    <property type="evidence" value="ECO:0007669"/>
    <property type="project" value="UniProtKB-KW"/>
</dbReference>
<dbReference type="GO" id="GO:0000981">
    <property type="term" value="F:DNA-binding transcription factor activity, RNA polymerase II-specific"/>
    <property type="evidence" value="ECO:0007669"/>
    <property type="project" value="TreeGrafter"/>
</dbReference>
<dbReference type="InterPro" id="IPR036236">
    <property type="entry name" value="Znf_C2H2_sf"/>
</dbReference>
<dbReference type="EMBL" id="OB664964">
    <property type="protein sequence ID" value="CAD7232668.1"/>
    <property type="molecule type" value="Genomic_DNA"/>
</dbReference>
<evidence type="ECO:0000256" key="2">
    <source>
        <dbReference type="ARBA" id="ARBA00022737"/>
    </source>
</evidence>